<evidence type="ECO:0000256" key="9">
    <source>
        <dbReference type="SAM" id="MobiDB-lite"/>
    </source>
</evidence>
<dbReference type="InterPro" id="IPR032042">
    <property type="entry name" value="POT1PC"/>
</dbReference>
<dbReference type="OrthoDB" id="2186770at2759"/>
<dbReference type="InterPro" id="IPR011564">
    <property type="entry name" value="Telomer_end-bd_POT1/Cdc13"/>
</dbReference>
<dbReference type="Proteomes" id="UP000286134">
    <property type="component" value="Unassembled WGS sequence"/>
</dbReference>
<accession>A0A420HNJ2</accession>
<feature type="region of interest" description="Disordered" evidence="9">
    <location>
        <begin position="363"/>
        <end position="406"/>
    </location>
</feature>
<evidence type="ECO:0000259" key="11">
    <source>
        <dbReference type="Pfam" id="PF16686"/>
    </source>
</evidence>
<dbReference type="InterPro" id="IPR012340">
    <property type="entry name" value="NA-bd_OB-fold"/>
</dbReference>
<reference evidence="12 13" key="1">
    <citation type="journal article" date="2018" name="BMC Genomics">
        <title>Comparative genome analyses reveal sequence features reflecting distinct modes of host-adaptation between dicot and monocot powdery mildew.</title>
        <authorList>
            <person name="Wu Y."/>
            <person name="Ma X."/>
            <person name="Pan Z."/>
            <person name="Kale S.D."/>
            <person name="Song Y."/>
            <person name="King H."/>
            <person name="Zhang Q."/>
            <person name="Presley C."/>
            <person name="Deng X."/>
            <person name="Wei C.I."/>
            <person name="Xiao S."/>
        </authorList>
    </citation>
    <scope>NUCLEOTIDE SEQUENCE [LARGE SCALE GENOMIC DNA]</scope>
    <source>
        <strain evidence="12">UMSG2</strain>
    </source>
</reference>
<sequence length="729" mass="82864">MELPQPLDGYYSVQQIWNLPEHLKDGHQCSIIGFINNFRPPIKTQGTSWKCTLDIVDHSIRERKTGLDINIFWPEARMPSTPSFADVIIVSQAKTQTHGGYLSLVASFKTHIFILPANEIPKKTNDAAKLKNSWISYSYDRGSSNRKSTAPSVSETRYAISMNNKRNDITALTVRSGFDSRSDSMRNAKEKFGLVKDVKVGFFYNIIGEVRRFWPSSEACATVYLSDYTANNQLFEYDMANESPDSYDLDGDGFNYTSALKKKTKIPGPYGKLIIQITFWDEDAAFIRDHVGCGHWLYIKNIRFKIGQNDLLEGVVHSEEGKIHIQNIKIGSCPLEINKRLKTALQRKQAWWSDFEQHLVGERKKQPIETTRSKRKYDDENELPASRNKNSKQRRKKVKIEAGKNAAKKDAKSAACLGLNENGESKIFGHFWLSTDLTSKVHDIYPEQIIVPLRTVLLNSQLSKPGLDIVYAPFSNFKYRVIARVVDYFPHKLEDFAVLCSETLSYLSPDSNEVEDYCSNEVKKWEWRFSLLLEEASMTKTQNKERVWVIVDNHAAQGLLNIEEDAADLRTNQDLLVKVKEQLFKLWGDLEEQKSVLIQKPAEGSRNELPSSSIDSETSSLSSNVNIGIQPDLDSENEISNQNLQFDKEAPTSHVKPGYITNSFHAKSDVAETLDLSRLSTKITPSNKAFKCCIQQYGVKVPENDVSKADAGNHQRWQRLYGLFGTIIL</sequence>
<keyword evidence="13" id="KW-1185">Reference proteome</keyword>
<dbReference type="AlphaFoldDB" id="A0A420HNJ2"/>
<feature type="domain" description="Protection of telomeres protein 1 ssDNA-binding" evidence="11">
    <location>
        <begin position="194"/>
        <end position="353"/>
    </location>
</feature>
<feature type="domain" description="Telomeric single stranded DNA binding POT1/Cdc13" evidence="10">
    <location>
        <begin position="24"/>
        <end position="110"/>
    </location>
</feature>
<evidence type="ECO:0000259" key="10">
    <source>
        <dbReference type="Pfam" id="PF02765"/>
    </source>
</evidence>
<dbReference type="GO" id="GO:0032210">
    <property type="term" value="P:regulation of telomere maintenance via telomerase"/>
    <property type="evidence" value="ECO:0007669"/>
    <property type="project" value="TreeGrafter"/>
</dbReference>
<keyword evidence="8" id="KW-0539">Nucleus</keyword>
<dbReference type="GO" id="GO:0016233">
    <property type="term" value="P:telomere capping"/>
    <property type="evidence" value="ECO:0007669"/>
    <property type="project" value="TreeGrafter"/>
</dbReference>
<dbReference type="GO" id="GO:0000783">
    <property type="term" value="C:nuclear telomere cap complex"/>
    <property type="evidence" value="ECO:0007669"/>
    <property type="project" value="TreeGrafter"/>
</dbReference>
<evidence type="ECO:0000256" key="3">
    <source>
        <dbReference type="ARBA" id="ARBA00008442"/>
    </source>
</evidence>
<comment type="subcellular location">
    <subcellularLocation>
        <location evidence="2">Chromosome</location>
        <location evidence="2">Telomere</location>
    </subcellularLocation>
    <subcellularLocation>
        <location evidence="1">Nucleus</location>
    </subcellularLocation>
</comment>
<protein>
    <recommendedName>
        <fullName evidence="4">Protection of telomeres protein 1</fullName>
    </recommendedName>
</protein>
<evidence type="ECO:0000313" key="13">
    <source>
        <dbReference type="Proteomes" id="UP000286134"/>
    </source>
</evidence>
<feature type="compositionally biased region" description="Low complexity" evidence="9">
    <location>
        <begin position="611"/>
        <end position="623"/>
    </location>
</feature>
<dbReference type="InterPro" id="IPR028389">
    <property type="entry name" value="POT1"/>
</dbReference>
<evidence type="ECO:0000256" key="8">
    <source>
        <dbReference type="ARBA" id="ARBA00023242"/>
    </source>
</evidence>
<dbReference type="PANTHER" id="PTHR14513">
    <property type="entry name" value="PROTECTION OF TELOMERES 1"/>
    <property type="match status" value="1"/>
</dbReference>
<evidence type="ECO:0000313" key="12">
    <source>
        <dbReference type="EMBL" id="RKF58981.1"/>
    </source>
</evidence>
<feature type="region of interest" description="Disordered" evidence="9">
    <location>
        <begin position="601"/>
        <end position="623"/>
    </location>
</feature>
<dbReference type="Gene3D" id="2.40.50.140">
    <property type="entry name" value="Nucleic acid-binding proteins"/>
    <property type="match status" value="2"/>
</dbReference>
<evidence type="ECO:0000256" key="5">
    <source>
        <dbReference type="ARBA" id="ARBA00022454"/>
    </source>
</evidence>
<comment type="similarity">
    <text evidence="3">Belongs to the telombin family.</text>
</comment>
<keyword evidence="7" id="KW-0238">DNA-binding</keyword>
<evidence type="ECO:0000256" key="6">
    <source>
        <dbReference type="ARBA" id="ARBA00022895"/>
    </source>
</evidence>
<dbReference type="EMBL" id="MCFK01006407">
    <property type="protein sequence ID" value="RKF58981.1"/>
    <property type="molecule type" value="Genomic_DNA"/>
</dbReference>
<evidence type="ECO:0000256" key="4">
    <source>
        <dbReference type="ARBA" id="ARBA00015253"/>
    </source>
</evidence>
<dbReference type="FunFam" id="2.40.50.140:FF:000303">
    <property type="entry name" value="Protection of telomeres protein 1"/>
    <property type="match status" value="1"/>
</dbReference>
<feature type="compositionally biased region" description="Basic residues" evidence="9">
    <location>
        <begin position="389"/>
        <end position="398"/>
    </location>
</feature>
<dbReference type="Pfam" id="PF16686">
    <property type="entry name" value="POT1PC"/>
    <property type="match status" value="1"/>
</dbReference>
<proteinExistence type="inferred from homology"/>
<dbReference type="GO" id="GO:0098505">
    <property type="term" value="F:G-rich strand telomeric DNA binding"/>
    <property type="evidence" value="ECO:0007669"/>
    <property type="project" value="TreeGrafter"/>
</dbReference>
<evidence type="ECO:0000256" key="2">
    <source>
        <dbReference type="ARBA" id="ARBA00004574"/>
    </source>
</evidence>
<keyword evidence="6" id="KW-0779">Telomere</keyword>
<dbReference type="PANTHER" id="PTHR14513:SF0">
    <property type="entry name" value="PROTECTION OF TELOMERES PROTEIN 1"/>
    <property type="match status" value="1"/>
</dbReference>
<keyword evidence="5" id="KW-0158">Chromosome</keyword>
<dbReference type="STRING" id="212602.A0A420HNJ2"/>
<evidence type="ECO:0000256" key="1">
    <source>
        <dbReference type="ARBA" id="ARBA00004123"/>
    </source>
</evidence>
<dbReference type="SUPFAM" id="SSF50249">
    <property type="entry name" value="Nucleic acid-binding proteins"/>
    <property type="match status" value="2"/>
</dbReference>
<evidence type="ECO:0000256" key="7">
    <source>
        <dbReference type="ARBA" id="ARBA00023125"/>
    </source>
</evidence>
<dbReference type="Pfam" id="PF02765">
    <property type="entry name" value="POT1"/>
    <property type="match status" value="1"/>
</dbReference>
<dbReference type="GO" id="GO:0010521">
    <property type="term" value="F:telomerase inhibitor activity"/>
    <property type="evidence" value="ECO:0007669"/>
    <property type="project" value="TreeGrafter"/>
</dbReference>
<comment type="caution">
    <text evidence="12">The sequence shown here is derived from an EMBL/GenBank/DDBJ whole genome shotgun (WGS) entry which is preliminary data.</text>
</comment>
<gene>
    <name evidence="12" type="ORF">OnM2_064044</name>
</gene>
<name>A0A420HNJ2_9PEZI</name>
<organism evidence="12 13">
    <name type="scientific">Erysiphe neolycopersici</name>
    <dbReference type="NCBI Taxonomy" id="212602"/>
    <lineage>
        <taxon>Eukaryota</taxon>
        <taxon>Fungi</taxon>
        <taxon>Dikarya</taxon>
        <taxon>Ascomycota</taxon>
        <taxon>Pezizomycotina</taxon>
        <taxon>Leotiomycetes</taxon>
        <taxon>Erysiphales</taxon>
        <taxon>Erysiphaceae</taxon>
        <taxon>Erysiphe</taxon>
    </lineage>
</organism>